<evidence type="ECO:0000256" key="3">
    <source>
        <dbReference type="ARBA" id="ARBA00023015"/>
    </source>
</evidence>
<evidence type="ECO:0000256" key="5">
    <source>
        <dbReference type="ARBA" id="ARBA00023163"/>
    </source>
</evidence>
<feature type="domain" description="Zn(2)-C6 fungal-type" evidence="7">
    <location>
        <begin position="32"/>
        <end position="60"/>
    </location>
</feature>
<dbReference type="PANTHER" id="PTHR36206">
    <property type="entry name" value="ASPERCRYPTIN BIOSYNTHESIS CLUSTER-SPECIFIC TRANSCRIPTION REGULATOR ATNN-RELATED"/>
    <property type="match status" value="1"/>
</dbReference>
<keyword evidence="9" id="KW-1185">Reference proteome</keyword>
<keyword evidence="3" id="KW-0805">Transcription regulation</keyword>
<dbReference type="Proteomes" id="UP000326198">
    <property type="component" value="Unassembled WGS sequence"/>
</dbReference>
<dbReference type="GO" id="GO:0009893">
    <property type="term" value="P:positive regulation of metabolic process"/>
    <property type="evidence" value="ECO:0007669"/>
    <property type="project" value="UniProtKB-ARBA"/>
</dbReference>
<dbReference type="GO" id="GO:0008270">
    <property type="term" value="F:zinc ion binding"/>
    <property type="evidence" value="ECO:0007669"/>
    <property type="project" value="InterPro"/>
</dbReference>
<dbReference type="SUPFAM" id="SSF57701">
    <property type="entry name" value="Zn2/Cys6 DNA-binding domain"/>
    <property type="match status" value="1"/>
</dbReference>
<dbReference type="Gene3D" id="4.10.240.10">
    <property type="entry name" value="Zn(2)-C6 fungal-type DNA-binding domain"/>
    <property type="match status" value="1"/>
</dbReference>
<dbReference type="GO" id="GO:0000981">
    <property type="term" value="F:DNA-binding transcription factor activity, RNA polymerase II-specific"/>
    <property type="evidence" value="ECO:0007669"/>
    <property type="project" value="InterPro"/>
</dbReference>
<protein>
    <recommendedName>
        <fullName evidence="7">Zn(2)-C6 fungal-type domain-containing protein</fullName>
    </recommendedName>
</protein>
<dbReference type="InterPro" id="IPR052360">
    <property type="entry name" value="Transcr_Regulatory_Proteins"/>
</dbReference>
<keyword evidence="4" id="KW-0238">DNA-binding</keyword>
<proteinExistence type="predicted"/>
<dbReference type="GO" id="GO:0003677">
    <property type="term" value="F:DNA binding"/>
    <property type="evidence" value="ECO:0007669"/>
    <property type="project" value="UniProtKB-KW"/>
</dbReference>
<reference evidence="8 9" key="1">
    <citation type="submission" date="2019-04" db="EMBL/GenBank/DDBJ databases">
        <title>Friends and foes A comparative genomics studyof 23 Aspergillus species from section Flavi.</title>
        <authorList>
            <consortium name="DOE Joint Genome Institute"/>
            <person name="Kjaerbolling I."/>
            <person name="Vesth T."/>
            <person name="Frisvad J.C."/>
            <person name="Nybo J.L."/>
            <person name="Theobald S."/>
            <person name="Kildgaard S."/>
            <person name="Isbrandt T."/>
            <person name="Kuo A."/>
            <person name="Sato A."/>
            <person name="Lyhne E.K."/>
            <person name="Kogle M.E."/>
            <person name="Wiebenga A."/>
            <person name="Kun R.S."/>
            <person name="Lubbers R.J."/>
            <person name="Makela M.R."/>
            <person name="Barry K."/>
            <person name="Chovatia M."/>
            <person name="Clum A."/>
            <person name="Daum C."/>
            <person name="Haridas S."/>
            <person name="He G."/>
            <person name="LaButti K."/>
            <person name="Lipzen A."/>
            <person name="Mondo S."/>
            <person name="Riley R."/>
            <person name="Salamov A."/>
            <person name="Simmons B.A."/>
            <person name="Magnuson J.K."/>
            <person name="Henrissat B."/>
            <person name="Mortensen U.H."/>
            <person name="Larsen T.O."/>
            <person name="Devries R.P."/>
            <person name="Grigoriev I.V."/>
            <person name="Machida M."/>
            <person name="Baker S.E."/>
            <person name="Andersen M.R."/>
        </authorList>
    </citation>
    <scope>NUCLEOTIDE SEQUENCE [LARGE SCALE GENOMIC DNA]</scope>
    <source>
        <strain evidence="8 9">IBT 29228</strain>
    </source>
</reference>
<accession>A0A5N7B936</accession>
<dbReference type="PANTHER" id="PTHR36206:SF12">
    <property type="entry name" value="ASPERCRYPTIN BIOSYNTHESIS CLUSTER-SPECIFIC TRANSCRIPTION REGULATOR ATNN-RELATED"/>
    <property type="match status" value="1"/>
</dbReference>
<dbReference type="AlphaFoldDB" id="A0A5N7B936"/>
<dbReference type="InterPro" id="IPR001138">
    <property type="entry name" value="Zn2Cys6_DnaBD"/>
</dbReference>
<dbReference type="Pfam" id="PF00172">
    <property type="entry name" value="Zn_clus"/>
    <property type="match status" value="1"/>
</dbReference>
<dbReference type="PROSITE" id="PS00463">
    <property type="entry name" value="ZN2_CY6_FUNGAL_1"/>
    <property type="match status" value="1"/>
</dbReference>
<keyword evidence="5" id="KW-0804">Transcription</keyword>
<dbReference type="EMBL" id="ML736210">
    <property type="protein sequence ID" value="KAE8378252.1"/>
    <property type="molecule type" value="Genomic_DNA"/>
</dbReference>
<dbReference type="OrthoDB" id="2593732at2759"/>
<evidence type="ECO:0000256" key="4">
    <source>
        <dbReference type="ARBA" id="ARBA00023125"/>
    </source>
</evidence>
<evidence type="ECO:0000313" key="8">
    <source>
        <dbReference type="EMBL" id="KAE8378252.1"/>
    </source>
</evidence>
<evidence type="ECO:0000256" key="6">
    <source>
        <dbReference type="ARBA" id="ARBA00023242"/>
    </source>
</evidence>
<dbReference type="CDD" id="cd00067">
    <property type="entry name" value="GAL4"/>
    <property type="match status" value="1"/>
</dbReference>
<evidence type="ECO:0000259" key="7">
    <source>
        <dbReference type="PROSITE" id="PS50048"/>
    </source>
</evidence>
<keyword evidence="6" id="KW-0539">Nucleus</keyword>
<dbReference type="PROSITE" id="PS50048">
    <property type="entry name" value="ZN2_CY6_FUNGAL_2"/>
    <property type="match status" value="1"/>
</dbReference>
<evidence type="ECO:0000256" key="2">
    <source>
        <dbReference type="ARBA" id="ARBA00022833"/>
    </source>
</evidence>
<organism evidence="8 9">
    <name type="scientific">Aspergillus bertholletiae</name>
    <dbReference type="NCBI Taxonomy" id="1226010"/>
    <lineage>
        <taxon>Eukaryota</taxon>
        <taxon>Fungi</taxon>
        <taxon>Dikarya</taxon>
        <taxon>Ascomycota</taxon>
        <taxon>Pezizomycotina</taxon>
        <taxon>Eurotiomycetes</taxon>
        <taxon>Eurotiomycetidae</taxon>
        <taxon>Eurotiales</taxon>
        <taxon>Aspergillaceae</taxon>
        <taxon>Aspergillus</taxon>
        <taxon>Aspergillus subgen. Circumdati</taxon>
    </lineage>
</organism>
<dbReference type="InterPro" id="IPR036864">
    <property type="entry name" value="Zn2-C6_fun-type_DNA-bd_sf"/>
</dbReference>
<gene>
    <name evidence="8" type="ORF">BDV26DRAFT_292349</name>
</gene>
<evidence type="ECO:0000256" key="1">
    <source>
        <dbReference type="ARBA" id="ARBA00022723"/>
    </source>
</evidence>
<keyword evidence="1" id="KW-0479">Metal-binding</keyword>
<keyword evidence="2" id="KW-0862">Zinc</keyword>
<dbReference type="SMART" id="SM00066">
    <property type="entry name" value="GAL4"/>
    <property type="match status" value="1"/>
</dbReference>
<evidence type="ECO:0000313" key="9">
    <source>
        <dbReference type="Proteomes" id="UP000326198"/>
    </source>
</evidence>
<name>A0A5N7B936_9EURO</name>
<sequence length="514" mass="58710">MDGADVPVATPTSSTTLATNILRRPKRKARTGCTTCKSRHVKCDEQKPSCLRCLASKRICEGYPALYRPLDAINHLTDEERRAFAFFRSRTAHLIFGEQDATDWITIFLQRGHADCAIRHGITALASLHESLEPPTRLTWLRRSPQDLSLSAQILALKHYNQAIQSLRDESTNMSSRPDVTMILCIIFVCFEQLRSGDAACLVHLTAGLKLIYWWRSRTGNYTNLKSYSRPMLDLMNEKITPILQRLRVQFSLCMDSRHSWKAYGISPCLPPPAIPTSYSSFDAARRDFDRAMNYLFSALENDQATCYDHVRQEPIAVLHQWKATVDSSTLSLQHTPLQSCSHQLLELYYNISIIIMGTYYAELESAFDEYTDRFRTIVDLAEHIVADWQRSSKEYSLLFSFDLGITPPMFLVASRCRHSEIRRRACRLMLESPFYHGVWRDRYSGLCAERIIEIEEASIVSHSGSATYVPECGRIRKVSADIQEAKEQIVMQFVRSPFIPISPVETTVISLKS</sequence>